<dbReference type="PANTHER" id="PTHR11941">
    <property type="entry name" value="ENOYL-COA HYDRATASE-RELATED"/>
    <property type="match status" value="1"/>
</dbReference>
<protein>
    <submittedName>
        <fullName evidence="2">Enoyl-CoA hydratase/isomerase family protein</fullName>
    </submittedName>
</protein>
<accession>A0A921MCA8</accession>
<dbReference type="PANTHER" id="PTHR11941:SF171">
    <property type="entry name" value="SD19268P"/>
    <property type="match status" value="1"/>
</dbReference>
<dbReference type="EMBL" id="DYUK01000033">
    <property type="protein sequence ID" value="HJG79097.1"/>
    <property type="molecule type" value="Genomic_DNA"/>
</dbReference>
<gene>
    <name evidence="2" type="ORF">K8V08_01650</name>
</gene>
<name>A0A921MCA8_9MICO</name>
<dbReference type="InterPro" id="IPR001753">
    <property type="entry name" value="Enoyl-CoA_hydra/iso"/>
</dbReference>
<comment type="caution">
    <text evidence="2">The sequence shown here is derived from an EMBL/GenBank/DDBJ whole genome shotgun (WGS) entry which is preliminary data.</text>
</comment>
<reference evidence="2" key="2">
    <citation type="submission" date="2021-09" db="EMBL/GenBank/DDBJ databases">
        <authorList>
            <person name="Gilroy R."/>
        </authorList>
    </citation>
    <scope>NUCLEOTIDE SEQUENCE</scope>
    <source>
        <strain evidence="2">ChiGjej5B5-7349</strain>
    </source>
</reference>
<evidence type="ECO:0000313" key="3">
    <source>
        <dbReference type="Proteomes" id="UP000784435"/>
    </source>
</evidence>
<dbReference type="InterPro" id="IPR029045">
    <property type="entry name" value="ClpP/crotonase-like_dom_sf"/>
</dbReference>
<reference evidence="2" key="1">
    <citation type="journal article" date="2021" name="PeerJ">
        <title>Extensive microbial diversity within the chicken gut microbiome revealed by metagenomics and culture.</title>
        <authorList>
            <person name="Gilroy R."/>
            <person name="Ravi A."/>
            <person name="Getino M."/>
            <person name="Pursley I."/>
            <person name="Horton D.L."/>
            <person name="Alikhan N.F."/>
            <person name="Baker D."/>
            <person name="Gharbi K."/>
            <person name="Hall N."/>
            <person name="Watson M."/>
            <person name="Adriaenssens E.M."/>
            <person name="Foster-Nyarko E."/>
            <person name="Jarju S."/>
            <person name="Secka A."/>
            <person name="Antonio M."/>
            <person name="Oren A."/>
            <person name="Chaudhuri R.R."/>
            <person name="La Ragione R."/>
            <person name="Hildebrand F."/>
            <person name="Pallen M.J."/>
        </authorList>
    </citation>
    <scope>NUCLEOTIDE SEQUENCE</scope>
    <source>
        <strain evidence="2">ChiGjej5B5-7349</strain>
    </source>
</reference>
<evidence type="ECO:0000313" key="2">
    <source>
        <dbReference type="EMBL" id="HJG79097.1"/>
    </source>
</evidence>
<sequence length="244" mass="26569">MITQTRDGAILTIAIDNAAKANSLTAEMLTQLIDAFDAASADQSLRGVLLTSRGGAGFSAGMDTAQFDHADSERACATITHLGEVCEAVKNCDLPVATAIRGYCVGGALEIAAAADYRVGAEDSWYSMPEVRIGIPSVLDAANLWRVMGWTKATELIMTANRFTGQDMDRCGFLNALVPADRVEDRALQYLRDTMESDRAVIAQQKRLFRTWRNTHEQTAIADSRKEFALAFARKGDAQRQDAQ</sequence>
<dbReference type="Proteomes" id="UP000784435">
    <property type="component" value="Unassembled WGS sequence"/>
</dbReference>
<dbReference type="SUPFAM" id="SSF52096">
    <property type="entry name" value="ClpP/crotonase"/>
    <property type="match status" value="1"/>
</dbReference>
<dbReference type="GO" id="GO:0006635">
    <property type="term" value="P:fatty acid beta-oxidation"/>
    <property type="evidence" value="ECO:0007669"/>
    <property type="project" value="TreeGrafter"/>
</dbReference>
<proteinExistence type="inferred from homology"/>
<organism evidence="2 3">
    <name type="scientific">Brevibacterium senegalense</name>
    <dbReference type="NCBI Taxonomy" id="1033736"/>
    <lineage>
        <taxon>Bacteria</taxon>
        <taxon>Bacillati</taxon>
        <taxon>Actinomycetota</taxon>
        <taxon>Actinomycetes</taxon>
        <taxon>Micrococcales</taxon>
        <taxon>Brevibacteriaceae</taxon>
        <taxon>Brevibacterium</taxon>
    </lineage>
</organism>
<dbReference type="GO" id="GO:0003824">
    <property type="term" value="F:catalytic activity"/>
    <property type="evidence" value="ECO:0007669"/>
    <property type="project" value="UniProtKB-ARBA"/>
</dbReference>
<dbReference type="AlphaFoldDB" id="A0A921MCA8"/>
<dbReference type="Pfam" id="PF00378">
    <property type="entry name" value="ECH_1"/>
    <property type="match status" value="1"/>
</dbReference>
<dbReference type="Gene3D" id="3.90.226.10">
    <property type="entry name" value="2-enoyl-CoA Hydratase, Chain A, domain 1"/>
    <property type="match status" value="1"/>
</dbReference>
<comment type="similarity">
    <text evidence="1">Belongs to the enoyl-CoA hydratase/isomerase family.</text>
</comment>
<dbReference type="CDD" id="cd06558">
    <property type="entry name" value="crotonase-like"/>
    <property type="match status" value="1"/>
</dbReference>
<evidence type="ECO:0000256" key="1">
    <source>
        <dbReference type="ARBA" id="ARBA00005254"/>
    </source>
</evidence>